<reference evidence="2 3" key="1">
    <citation type="submission" date="2021-06" db="EMBL/GenBank/DDBJ databases">
        <title>Caerostris extrusa draft genome.</title>
        <authorList>
            <person name="Kono N."/>
            <person name="Arakawa K."/>
        </authorList>
    </citation>
    <scope>NUCLEOTIDE SEQUENCE [LARGE SCALE GENOMIC DNA]</scope>
</reference>
<protein>
    <submittedName>
        <fullName evidence="2">Uncharacterized protein</fullName>
    </submittedName>
</protein>
<accession>A0AAV4YAV4</accession>
<evidence type="ECO:0000256" key="1">
    <source>
        <dbReference type="SAM" id="MobiDB-lite"/>
    </source>
</evidence>
<proteinExistence type="predicted"/>
<comment type="caution">
    <text evidence="2">The sequence shown here is derived from an EMBL/GenBank/DDBJ whole genome shotgun (WGS) entry which is preliminary data.</text>
</comment>
<sequence>MSVFVCDGDVPVPRNLGASQQFGLGEAPGGRGQNLWKKKYTPEEDVRRLHAGADAVKPGPHLFIFLSFSPCLYAMGDVPMPRNWGASQQVLEKRQEGGRGQNLWKKKDTPSTPCTPIRRSRIPDPCRLPLSRVYICDFELLRTIVEYLQTCRRMDGLWGTVLIFLVDCCEDLMGLDFYS</sequence>
<dbReference type="Proteomes" id="UP001054945">
    <property type="component" value="Unassembled WGS sequence"/>
</dbReference>
<name>A0AAV4YAV4_CAEEX</name>
<evidence type="ECO:0000313" key="2">
    <source>
        <dbReference type="EMBL" id="GIZ04054.1"/>
    </source>
</evidence>
<gene>
    <name evidence="2" type="ORF">CEXT_631381</name>
</gene>
<dbReference type="EMBL" id="BPLR01001685">
    <property type="protein sequence ID" value="GIZ04054.1"/>
    <property type="molecule type" value="Genomic_DNA"/>
</dbReference>
<dbReference type="AlphaFoldDB" id="A0AAV4YAV4"/>
<organism evidence="2 3">
    <name type="scientific">Caerostris extrusa</name>
    <name type="common">Bark spider</name>
    <name type="synonym">Caerostris bankana</name>
    <dbReference type="NCBI Taxonomy" id="172846"/>
    <lineage>
        <taxon>Eukaryota</taxon>
        <taxon>Metazoa</taxon>
        <taxon>Ecdysozoa</taxon>
        <taxon>Arthropoda</taxon>
        <taxon>Chelicerata</taxon>
        <taxon>Arachnida</taxon>
        <taxon>Araneae</taxon>
        <taxon>Araneomorphae</taxon>
        <taxon>Entelegynae</taxon>
        <taxon>Araneoidea</taxon>
        <taxon>Araneidae</taxon>
        <taxon>Caerostris</taxon>
    </lineage>
</organism>
<keyword evidence="3" id="KW-1185">Reference proteome</keyword>
<feature type="region of interest" description="Disordered" evidence="1">
    <location>
        <begin position="97"/>
        <end position="116"/>
    </location>
</feature>
<evidence type="ECO:0000313" key="3">
    <source>
        <dbReference type="Proteomes" id="UP001054945"/>
    </source>
</evidence>